<dbReference type="VEuPathDB" id="TriTrypDB:TcG_02976"/>
<proteinExistence type="predicted"/>
<dbReference type="AlphaFoldDB" id="A0A2V2V080"/>
<name>A0A2V2V080_TRYCR</name>
<dbReference type="VEuPathDB" id="TriTrypDB:C3747_110g77"/>
<organism evidence="1 2">
    <name type="scientific">Trypanosoma cruzi</name>
    <dbReference type="NCBI Taxonomy" id="5693"/>
    <lineage>
        <taxon>Eukaryota</taxon>
        <taxon>Discoba</taxon>
        <taxon>Euglenozoa</taxon>
        <taxon>Kinetoplastea</taxon>
        <taxon>Metakinetoplastina</taxon>
        <taxon>Trypanosomatida</taxon>
        <taxon>Trypanosomatidae</taxon>
        <taxon>Trypanosoma</taxon>
        <taxon>Schizotrypanum</taxon>
    </lineage>
</organism>
<dbReference type="VEuPathDB" id="TriTrypDB:BCY84_06125"/>
<dbReference type="EMBL" id="PRFA01000057">
    <property type="protein sequence ID" value="PWU89674.1"/>
    <property type="molecule type" value="Genomic_DNA"/>
</dbReference>
<sequence>MPLGYYAVPLSTVPISARSFPTCIKLLLRMLSDLVVKRTVHGDLRGLNRIFIAFRSGNGAQEMPLTLLVPVHWEGLVDFSMFVDRNAGRTIPMVYDESGGRRGERVYHGQDVSMVITMLLENELAEQLQPEQLTEVQRLMIMTTEPTQVANYLIQLKNGMTVISSDMASLRQEYEVALQCQ</sequence>
<dbReference type="VEuPathDB" id="TriTrypDB:Tc_MARK_4595"/>
<evidence type="ECO:0000313" key="2">
    <source>
        <dbReference type="Proteomes" id="UP000246121"/>
    </source>
</evidence>
<dbReference type="VEuPathDB" id="TriTrypDB:TcCLB.509537.40"/>
<dbReference type="VEuPathDB" id="TriTrypDB:ECC02_005854"/>
<dbReference type="Proteomes" id="UP000246121">
    <property type="component" value="Unassembled WGS sequence"/>
</dbReference>
<protein>
    <submittedName>
        <fullName evidence="1">Uncharacterized protein</fullName>
    </submittedName>
</protein>
<dbReference type="VEuPathDB" id="TriTrypDB:TcBrA4_0038870"/>
<dbReference type="VEuPathDB" id="TriTrypDB:TcCL_ESM08336"/>
<dbReference type="VEuPathDB" id="TriTrypDB:TcCLB.507681.250"/>
<accession>A0A2V2V080</accession>
<comment type="caution">
    <text evidence="1">The sequence shown here is derived from an EMBL/GenBank/DDBJ whole genome shotgun (WGS) entry which is preliminary data.</text>
</comment>
<dbReference type="VEuPathDB" id="TriTrypDB:C4B63_57g119"/>
<reference evidence="1 2" key="1">
    <citation type="journal article" date="2018" name="Microb. Genom.">
        <title>Expanding an expanded genome: long-read sequencing of Trypanosoma cruzi.</title>
        <authorList>
            <person name="Berna L."/>
            <person name="Rodriguez M."/>
            <person name="Chiribao M.L."/>
            <person name="Parodi-Talice A."/>
            <person name="Pita S."/>
            <person name="Rijo G."/>
            <person name="Alvarez-Valin F."/>
            <person name="Robello C."/>
        </authorList>
    </citation>
    <scope>NUCLEOTIDE SEQUENCE [LARGE SCALE GENOMIC DNA]</scope>
    <source>
        <strain evidence="1 2">Dm28c</strain>
    </source>
</reference>
<dbReference type="VEuPathDB" id="TriTrypDB:TCSYLVIO_005060"/>
<dbReference type="VEuPathDB" id="TriTrypDB:TCDM_04817"/>
<gene>
    <name evidence="1" type="ORF">C4B63_57g119</name>
</gene>
<evidence type="ECO:0000313" key="1">
    <source>
        <dbReference type="EMBL" id="PWU89674.1"/>
    </source>
</evidence>